<dbReference type="SUPFAM" id="SSF53850">
    <property type="entry name" value="Periplasmic binding protein-like II"/>
    <property type="match status" value="1"/>
</dbReference>
<reference evidence="3" key="1">
    <citation type="journal article" date="2019" name="Int. J. Syst. Evol. Microbiol.">
        <title>The Global Catalogue of Microorganisms (GCM) 10K type strain sequencing project: providing services to taxonomists for standard genome sequencing and annotation.</title>
        <authorList>
            <consortium name="The Broad Institute Genomics Platform"/>
            <consortium name="The Broad Institute Genome Sequencing Center for Infectious Disease"/>
            <person name="Wu L."/>
            <person name="Ma J."/>
        </authorList>
    </citation>
    <scope>NUCLEOTIDE SEQUENCE [LARGE SCALE GENOMIC DNA]</scope>
    <source>
        <strain evidence="3">JCM 15503</strain>
    </source>
</reference>
<evidence type="ECO:0000313" key="3">
    <source>
        <dbReference type="Proteomes" id="UP001500279"/>
    </source>
</evidence>
<dbReference type="InterPro" id="IPR005064">
    <property type="entry name" value="BUG"/>
</dbReference>
<evidence type="ECO:0000256" key="1">
    <source>
        <dbReference type="ARBA" id="ARBA00006987"/>
    </source>
</evidence>
<comment type="similarity">
    <text evidence="1">Belongs to the UPF0065 (bug) family.</text>
</comment>
<dbReference type="Gene3D" id="3.40.190.10">
    <property type="entry name" value="Periplasmic binding protein-like II"/>
    <property type="match status" value="1"/>
</dbReference>
<dbReference type="PIRSF" id="PIRSF017082">
    <property type="entry name" value="YflP"/>
    <property type="match status" value="1"/>
</dbReference>
<accession>A0ABP3VL06</accession>
<dbReference type="Pfam" id="PF03401">
    <property type="entry name" value="TctC"/>
    <property type="match status" value="1"/>
</dbReference>
<sequence>MATLETTMIKSFEFSKSAAVLALVGLSSLAHAEWPLRPIQIYVGFSPGGAADILGRALAESMSKTLGQPVIVQNRDGASGTIATNAVAKSQANGYTLGFGPVGPLVLQPHLKHLPYKPEDLTGVCQTFVNNYALAAPANTKLKSVREVVAAASAAPDGIAYGTGGIGSFPHLATIQLAQKAKVDLRAVPYRGDPPLILALKAGEVQIGTVSVGQAQAQGLPMLGVFSPNRLPEAPGVPTMTEQGFPVVAQLFGGLYAPKGTPPAILKALENACQIGTKDEKYLISSKTTQQDVVFKTAADFSAAIAHESQIQQKAVKSADLKIE</sequence>
<comment type="caution">
    <text evidence="2">The sequence shown here is derived from an EMBL/GenBank/DDBJ whole genome shotgun (WGS) entry which is preliminary data.</text>
</comment>
<dbReference type="Gene3D" id="3.40.190.150">
    <property type="entry name" value="Bordetella uptake gene, domain 1"/>
    <property type="match status" value="1"/>
</dbReference>
<organism evidence="2 3">
    <name type="scientific">Ideonella azotifigens</name>
    <dbReference type="NCBI Taxonomy" id="513160"/>
    <lineage>
        <taxon>Bacteria</taxon>
        <taxon>Pseudomonadati</taxon>
        <taxon>Pseudomonadota</taxon>
        <taxon>Betaproteobacteria</taxon>
        <taxon>Burkholderiales</taxon>
        <taxon>Sphaerotilaceae</taxon>
        <taxon>Ideonella</taxon>
    </lineage>
</organism>
<proteinExistence type="inferred from homology"/>
<dbReference type="CDD" id="cd07012">
    <property type="entry name" value="PBP2_Bug_TTT"/>
    <property type="match status" value="1"/>
</dbReference>
<gene>
    <name evidence="2" type="ORF">GCM10009107_38190</name>
</gene>
<name>A0ABP3VL06_9BURK</name>
<keyword evidence="3" id="KW-1185">Reference proteome</keyword>
<dbReference type="EMBL" id="BAAAEW010000025">
    <property type="protein sequence ID" value="GAA0758057.1"/>
    <property type="molecule type" value="Genomic_DNA"/>
</dbReference>
<dbReference type="PANTHER" id="PTHR42928:SF5">
    <property type="entry name" value="BLR1237 PROTEIN"/>
    <property type="match status" value="1"/>
</dbReference>
<dbReference type="Proteomes" id="UP001500279">
    <property type="component" value="Unassembled WGS sequence"/>
</dbReference>
<dbReference type="InterPro" id="IPR042100">
    <property type="entry name" value="Bug_dom1"/>
</dbReference>
<protein>
    <submittedName>
        <fullName evidence="2">Tripartite tricarboxylate transporter substrate binding protein</fullName>
    </submittedName>
</protein>
<dbReference type="PANTHER" id="PTHR42928">
    <property type="entry name" value="TRICARBOXYLATE-BINDING PROTEIN"/>
    <property type="match status" value="1"/>
</dbReference>
<evidence type="ECO:0000313" key="2">
    <source>
        <dbReference type="EMBL" id="GAA0758057.1"/>
    </source>
</evidence>